<sequence length="190" mass="21057">MRPAGAELSKNSSAQMSAPPETYPRGGKAGFKYLRGKSTWPWFRTANLLDSAQMYIVSTASRERPWLTKRLLLIGRHAVAVQECKSPPAQIAIFQKSNNLALEYVGDSAGGTTNPHPAKACPFNQFPQGVNPIAVNEAAPALFSLQRVKLRQFSSLVCWAEAGQVRFVTMRENKSTRQEFVRGHSEYKDS</sequence>
<evidence type="ECO:0000256" key="1">
    <source>
        <dbReference type="SAM" id="MobiDB-lite"/>
    </source>
</evidence>
<proteinExistence type="predicted"/>
<protein>
    <submittedName>
        <fullName evidence="2">Uncharacterized protein</fullName>
    </submittedName>
</protein>
<reference evidence="2" key="2">
    <citation type="journal article" date="2023" name="IMA Fungus">
        <title>Comparative genomic study of the Penicillium genus elucidates a diverse pangenome and 15 lateral gene transfer events.</title>
        <authorList>
            <person name="Petersen C."/>
            <person name="Sorensen T."/>
            <person name="Nielsen M.R."/>
            <person name="Sondergaard T.E."/>
            <person name="Sorensen J.L."/>
            <person name="Fitzpatrick D.A."/>
            <person name="Frisvad J.C."/>
            <person name="Nielsen K.L."/>
        </authorList>
    </citation>
    <scope>NUCLEOTIDE SEQUENCE</scope>
    <source>
        <strain evidence="2">IBT 20477</strain>
    </source>
</reference>
<evidence type="ECO:0000313" key="3">
    <source>
        <dbReference type="Proteomes" id="UP001150942"/>
    </source>
</evidence>
<feature type="region of interest" description="Disordered" evidence="1">
    <location>
        <begin position="1"/>
        <end position="23"/>
    </location>
</feature>
<dbReference type="Proteomes" id="UP001150942">
    <property type="component" value="Unassembled WGS sequence"/>
</dbReference>
<evidence type="ECO:0000313" key="2">
    <source>
        <dbReference type="EMBL" id="KAJ5193051.1"/>
    </source>
</evidence>
<reference evidence="2" key="1">
    <citation type="submission" date="2022-11" db="EMBL/GenBank/DDBJ databases">
        <authorList>
            <person name="Petersen C."/>
        </authorList>
    </citation>
    <scope>NUCLEOTIDE SEQUENCE</scope>
    <source>
        <strain evidence="2">IBT 20477</strain>
    </source>
</reference>
<dbReference type="AlphaFoldDB" id="A0A9W9JEV4"/>
<accession>A0A9W9JEV4</accession>
<dbReference type="EMBL" id="JAPQKQ010000006">
    <property type="protein sequence ID" value="KAJ5193051.1"/>
    <property type="molecule type" value="Genomic_DNA"/>
</dbReference>
<organism evidence="2 3">
    <name type="scientific">Penicillium cf. viridicatum</name>
    <dbReference type="NCBI Taxonomy" id="2972119"/>
    <lineage>
        <taxon>Eukaryota</taxon>
        <taxon>Fungi</taxon>
        <taxon>Dikarya</taxon>
        <taxon>Ascomycota</taxon>
        <taxon>Pezizomycotina</taxon>
        <taxon>Eurotiomycetes</taxon>
        <taxon>Eurotiomycetidae</taxon>
        <taxon>Eurotiales</taxon>
        <taxon>Aspergillaceae</taxon>
        <taxon>Penicillium</taxon>
    </lineage>
</organism>
<comment type="caution">
    <text evidence="2">The sequence shown here is derived from an EMBL/GenBank/DDBJ whole genome shotgun (WGS) entry which is preliminary data.</text>
</comment>
<name>A0A9W9JEV4_9EURO</name>
<gene>
    <name evidence="2" type="ORF">N7449_009193</name>
</gene>
<keyword evidence="3" id="KW-1185">Reference proteome</keyword>